<dbReference type="Proteomes" id="UP000593564">
    <property type="component" value="Unassembled WGS sequence"/>
</dbReference>
<evidence type="ECO:0000256" key="5">
    <source>
        <dbReference type="ARBA" id="ARBA00022801"/>
    </source>
</evidence>
<feature type="chain" id="PRO_5029680671" description="Pectate lyase superfamily protein domain-containing protein" evidence="9">
    <location>
        <begin position="21"/>
        <end position="342"/>
    </location>
</feature>
<keyword evidence="5 8" id="KW-0378">Hydrolase</keyword>
<dbReference type="GO" id="GO:0004650">
    <property type="term" value="F:polygalacturonase activity"/>
    <property type="evidence" value="ECO:0007669"/>
    <property type="project" value="InterPro"/>
</dbReference>
<dbReference type="InterPro" id="IPR012334">
    <property type="entry name" value="Pectin_lyas_fold"/>
</dbReference>
<reference evidence="11" key="1">
    <citation type="journal article" date="2020" name="Nat. Commun.">
        <title>Genome assembly of wild tea tree DASZ reveals pedigree and selection history of tea varieties.</title>
        <authorList>
            <person name="Zhang W."/>
            <person name="Zhang Y."/>
            <person name="Qiu H."/>
            <person name="Guo Y."/>
            <person name="Wan H."/>
            <person name="Zhang X."/>
            <person name="Scossa F."/>
            <person name="Alseekh S."/>
            <person name="Zhang Q."/>
            <person name="Wang P."/>
            <person name="Xu L."/>
            <person name="Schmidt M.H."/>
            <person name="Jia X."/>
            <person name="Li D."/>
            <person name="Zhu A."/>
            <person name="Guo F."/>
            <person name="Chen W."/>
            <person name="Ni D."/>
            <person name="Usadel B."/>
            <person name="Fernie A.R."/>
            <person name="Wen W."/>
        </authorList>
    </citation>
    <scope>NUCLEOTIDE SEQUENCE [LARGE SCALE GENOMIC DNA]</scope>
    <source>
        <strain evidence="11">cv. G240</strain>
    </source>
</reference>
<comment type="caution">
    <text evidence="10">The sequence shown here is derived from an EMBL/GenBank/DDBJ whole genome shotgun (WGS) entry which is preliminary data.</text>
</comment>
<dbReference type="SUPFAM" id="SSF51126">
    <property type="entry name" value="Pectin lyase-like"/>
    <property type="match status" value="1"/>
</dbReference>
<dbReference type="PANTHER" id="PTHR31375">
    <property type="match status" value="1"/>
</dbReference>
<keyword evidence="7" id="KW-0961">Cell wall biogenesis/degradation</keyword>
<evidence type="ECO:0000256" key="7">
    <source>
        <dbReference type="ARBA" id="ARBA00023316"/>
    </source>
</evidence>
<comment type="similarity">
    <text evidence="2 8">Belongs to the glycosyl hydrolase 28 family.</text>
</comment>
<dbReference type="InterPro" id="IPR000743">
    <property type="entry name" value="Glyco_hydro_28"/>
</dbReference>
<evidence type="ECO:0000256" key="4">
    <source>
        <dbReference type="ARBA" id="ARBA00022525"/>
    </source>
</evidence>
<feature type="signal peptide" evidence="9">
    <location>
        <begin position="1"/>
        <end position="20"/>
    </location>
</feature>
<dbReference type="EMBL" id="JACBKZ010000013">
    <property type="protein sequence ID" value="KAF5935367.1"/>
    <property type="molecule type" value="Genomic_DNA"/>
</dbReference>
<dbReference type="AlphaFoldDB" id="A0A7J7G498"/>
<dbReference type="Gene3D" id="2.160.20.10">
    <property type="entry name" value="Single-stranded right-handed beta-helix, Pectin lyase-like"/>
    <property type="match status" value="1"/>
</dbReference>
<evidence type="ECO:0000313" key="11">
    <source>
        <dbReference type="Proteomes" id="UP000593564"/>
    </source>
</evidence>
<sequence>MIAFLLTPLIIFLYQSLVTATTYNVVSLGAKGDGKSDSTKSFLNAWAATCYSTKLTTIYVPWGRFLIIKTIFSGQCNNRAITICIYCTLVAPSDYNVLRNASNWLVFEQVSGVSIHGGTLDGQGTGLWVCKAFGKGCPIGAMIIEVVAFSLVYNLETLEFSNSNNIMISVFHIIINSCNNVKVQGVKVSALHNSQNIDDIHISSSSGITILNSRIATGDDCISIGPGTFNLWIEKIACGLGHGIRLPLWKLPYEEHLPWKVSIRLALTYVQVAPAFLVEACCEKYVPQKLLIAFVICSHVTQTGACLASLNVFAHSSGFLHGLQAVILVLLDSEPCAGTRGL</sequence>
<protein>
    <recommendedName>
        <fullName evidence="12">Pectate lyase superfamily protein domain-containing protein</fullName>
    </recommendedName>
</protein>
<evidence type="ECO:0000256" key="6">
    <source>
        <dbReference type="ARBA" id="ARBA00023295"/>
    </source>
</evidence>
<keyword evidence="3" id="KW-0134">Cell wall</keyword>
<keyword evidence="6 8" id="KW-0326">Glycosidase</keyword>
<reference evidence="10 11" key="2">
    <citation type="submission" date="2020-07" db="EMBL/GenBank/DDBJ databases">
        <title>Genome assembly of wild tea tree DASZ reveals pedigree and selection history of tea varieties.</title>
        <authorList>
            <person name="Zhang W."/>
        </authorList>
    </citation>
    <scope>NUCLEOTIDE SEQUENCE [LARGE SCALE GENOMIC DNA]</scope>
    <source>
        <strain evidence="11">cv. G240</strain>
        <tissue evidence="10">Leaf</tissue>
    </source>
</reference>
<gene>
    <name evidence="10" type="ORF">HYC85_026496</name>
</gene>
<keyword evidence="9" id="KW-0732">Signal</keyword>
<dbReference type="GO" id="GO:0071555">
    <property type="term" value="P:cell wall organization"/>
    <property type="evidence" value="ECO:0007669"/>
    <property type="project" value="UniProtKB-KW"/>
</dbReference>
<evidence type="ECO:0000256" key="9">
    <source>
        <dbReference type="SAM" id="SignalP"/>
    </source>
</evidence>
<dbReference type="InterPro" id="IPR011050">
    <property type="entry name" value="Pectin_lyase_fold/virulence"/>
</dbReference>
<evidence type="ECO:0000313" key="10">
    <source>
        <dbReference type="EMBL" id="KAF5935367.1"/>
    </source>
</evidence>
<accession>A0A7J7G498</accession>
<keyword evidence="4" id="KW-0964">Secreted</keyword>
<evidence type="ECO:0000256" key="1">
    <source>
        <dbReference type="ARBA" id="ARBA00004191"/>
    </source>
</evidence>
<evidence type="ECO:0000256" key="3">
    <source>
        <dbReference type="ARBA" id="ARBA00022512"/>
    </source>
</evidence>
<evidence type="ECO:0008006" key="12">
    <source>
        <dbReference type="Google" id="ProtNLM"/>
    </source>
</evidence>
<evidence type="ECO:0000256" key="8">
    <source>
        <dbReference type="RuleBase" id="RU361169"/>
    </source>
</evidence>
<organism evidence="10 11">
    <name type="scientific">Camellia sinensis</name>
    <name type="common">Tea plant</name>
    <name type="synonym">Thea sinensis</name>
    <dbReference type="NCBI Taxonomy" id="4442"/>
    <lineage>
        <taxon>Eukaryota</taxon>
        <taxon>Viridiplantae</taxon>
        <taxon>Streptophyta</taxon>
        <taxon>Embryophyta</taxon>
        <taxon>Tracheophyta</taxon>
        <taxon>Spermatophyta</taxon>
        <taxon>Magnoliopsida</taxon>
        <taxon>eudicotyledons</taxon>
        <taxon>Gunneridae</taxon>
        <taxon>Pentapetalae</taxon>
        <taxon>asterids</taxon>
        <taxon>Ericales</taxon>
        <taxon>Theaceae</taxon>
        <taxon>Camellia</taxon>
    </lineage>
</organism>
<name>A0A7J7G498_CAMSI</name>
<dbReference type="Pfam" id="PF00295">
    <property type="entry name" value="Glyco_hydro_28"/>
    <property type="match status" value="1"/>
</dbReference>
<comment type="subcellular location">
    <subcellularLocation>
        <location evidence="1">Secreted</location>
        <location evidence="1">Cell wall</location>
    </subcellularLocation>
</comment>
<dbReference type="GO" id="GO:0005975">
    <property type="term" value="P:carbohydrate metabolic process"/>
    <property type="evidence" value="ECO:0007669"/>
    <property type="project" value="InterPro"/>
</dbReference>
<evidence type="ECO:0000256" key="2">
    <source>
        <dbReference type="ARBA" id="ARBA00008834"/>
    </source>
</evidence>
<proteinExistence type="inferred from homology"/>
<keyword evidence="11" id="KW-1185">Reference proteome</keyword>